<evidence type="ECO:0000256" key="2">
    <source>
        <dbReference type="ARBA" id="ARBA00004184"/>
    </source>
</evidence>
<dbReference type="AlphaFoldDB" id="A0A445HW27"/>
<dbReference type="EMBL" id="QZWG01000011">
    <property type="protein sequence ID" value="RZB77882.1"/>
    <property type="molecule type" value="Genomic_DNA"/>
</dbReference>
<dbReference type="CDD" id="cd18186">
    <property type="entry name" value="BTB_POZ_ZBTB_KLHL-like"/>
    <property type="match status" value="1"/>
</dbReference>
<evidence type="ECO:0000259" key="5">
    <source>
        <dbReference type="PROSITE" id="PS50097"/>
    </source>
</evidence>
<comment type="caution">
    <text evidence="6">The sequence shown here is derived from an EMBL/GenBank/DDBJ whole genome shotgun (WGS) entry which is preliminary data.</text>
</comment>
<protein>
    <submittedName>
        <fullName evidence="6">BTB/POZ domain-containing protein POB1 isoform A</fullName>
    </submittedName>
</protein>
<keyword evidence="4" id="KW-0833">Ubl conjugation pathway</keyword>
<comment type="function">
    <text evidence="1">May act as a substrate-specific adapter of an E3 ubiquitin-protein ligase complex (CUL3-RBX1-BTB) which mediates the ubiquitination and subsequent proteasomal degradation of target proteins.</text>
</comment>
<gene>
    <name evidence="6" type="ORF">D0Y65_028719</name>
</gene>
<comment type="pathway">
    <text evidence="3">Protein modification; protein ubiquitination.</text>
</comment>
<dbReference type="PANTHER" id="PTHR46336:SF30">
    <property type="entry name" value="BTB_POZ DOMAIN-CONTAINING PROTEIN POB1-LIKE"/>
    <property type="match status" value="1"/>
</dbReference>
<dbReference type="Gene3D" id="1.25.40.420">
    <property type="match status" value="1"/>
</dbReference>
<dbReference type="SMART" id="SM00225">
    <property type="entry name" value="BTB"/>
    <property type="match status" value="1"/>
</dbReference>
<dbReference type="FunFam" id="3.30.710.10:FF:000106">
    <property type="entry name" value="BTB/POZ domain-containing protein POB1"/>
    <property type="match status" value="1"/>
</dbReference>
<evidence type="ECO:0000256" key="3">
    <source>
        <dbReference type="ARBA" id="ARBA00004906"/>
    </source>
</evidence>
<dbReference type="InterPro" id="IPR011333">
    <property type="entry name" value="SKP1/BTB/POZ_sf"/>
</dbReference>
<evidence type="ECO:0000256" key="4">
    <source>
        <dbReference type="ARBA" id="ARBA00022786"/>
    </source>
</evidence>
<comment type="subcellular location">
    <subcellularLocation>
        <location evidence="2">Endomembrane system</location>
        <topology evidence="2">Peripheral membrane protein</topology>
    </subcellularLocation>
</comment>
<dbReference type="GO" id="GO:0012505">
    <property type="term" value="C:endomembrane system"/>
    <property type="evidence" value="ECO:0007669"/>
    <property type="project" value="UniProtKB-SubCell"/>
</dbReference>
<dbReference type="Pfam" id="PF07707">
    <property type="entry name" value="BACK"/>
    <property type="match status" value="1"/>
</dbReference>
<dbReference type="Proteomes" id="UP000289340">
    <property type="component" value="Chromosome 11"/>
</dbReference>
<dbReference type="InterPro" id="IPR000210">
    <property type="entry name" value="BTB/POZ_dom"/>
</dbReference>
<dbReference type="SUPFAM" id="SSF54695">
    <property type="entry name" value="POZ domain"/>
    <property type="match status" value="1"/>
</dbReference>
<reference evidence="6 7" key="1">
    <citation type="submission" date="2018-09" db="EMBL/GenBank/DDBJ databases">
        <title>A high-quality reference genome of wild soybean provides a powerful tool to mine soybean genomes.</title>
        <authorList>
            <person name="Xie M."/>
            <person name="Chung C.Y.L."/>
            <person name="Li M.-W."/>
            <person name="Wong F.-L."/>
            <person name="Chan T.-F."/>
            <person name="Lam H.-M."/>
        </authorList>
    </citation>
    <scope>NUCLEOTIDE SEQUENCE [LARGE SCALE GENOMIC DNA]</scope>
    <source>
        <strain evidence="7">cv. W05</strain>
        <tissue evidence="6">Hypocotyl of etiolated seedlings</tissue>
    </source>
</reference>
<name>A0A445HW27_GLYSO</name>
<dbReference type="GO" id="GO:0005634">
    <property type="term" value="C:nucleus"/>
    <property type="evidence" value="ECO:0007669"/>
    <property type="project" value="TreeGrafter"/>
</dbReference>
<dbReference type="FunFam" id="1.25.40.420:FF:000008">
    <property type="entry name" value="BTB/POZ domain-containing protein POB1"/>
    <property type="match status" value="1"/>
</dbReference>
<evidence type="ECO:0000313" key="7">
    <source>
        <dbReference type="Proteomes" id="UP000289340"/>
    </source>
</evidence>
<dbReference type="Gene3D" id="3.30.710.10">
    <property type="entry name" value="Potassium Channel Kv1.1, Chain A"/>
    <property type="match status" value="1"/>
</dbReference>
<proteinExistence type="predicted"/>
<dbReference type="InterPro" id="IPR045890">
    <property type="entry name" value="POB1-like"/>
</dbReference>
<feature type="domain" description="BTB" evidence="5">
    <location>
        <begin position="102"/>
        <end position="177"/>
    </location>
</feature>
<dbReference type="GO" id="GO:0010114">
    <property type="term" value="P:response to red light"/>
    <property type="evidence" value="ECO:0007669"/>
    <property type="project" value="TreeGrafter"/>
</dbReference>
<organism evidence="6 7">
    <name type="scientific">Glycine soja</name>
    <name type="common">Wild soybean</name>
    <dbReference type="NCBI Taxonomy" id="3848"/>
    <lineage>
        <taxon>Eukaryota</taxon>
        <taxon>Viridiplantae</taxon>
        <taxon>Streptophyta</taxon>
        <taxon>Embryophyta</taxon>
        <taxon>Tracheophyta</taxon>
        <taxon>Spermatophyta</taxon>
        <taxon>Magnoliopsida</taxon>
        <taxon>eudicotyledons</taxon>
        <taxon>Gunneridae</taxon>
        <taxon>Pentapetalae</taxon>
        <taxon>rosids</taxon>
        <taxon>fabids</taxon>
        <taxon>Fabales</taxon>
        <taxon>Fabaceae</taxon>
        <taxon>Papilionoideae</taxon>
        <taxon>50 kb inversion clade</taxon>
        <taxon>NPAAA clade</taxon>
        <taxon>indigoferoid/millettioid clade</taxon>
        <taxon>Phaseoleae</taxon>
        <taxon>Glycine</taxon>
        <taxon>Glycine subgen. Soja</taxon>
    </lineage>
</organism>
<dbReference type="Gramene" id="XM_028335661.1">
    <property type="protein sequence ID" value="XP_028191462.1"/>
    <property type="gene ID" value="LOC114377231"/>
</dbReference>
<sequence>MTEADTDDVGTKCNFSFAFNNINFSDRILNIEVIPDPHFIRAQSHSLSTLAPNRKRRRLSLMKANDVLLQPEEKLNCNLPDAEEVVAITEASLSGDEVSHGNDSSLGMSWSKVLRVRTIQISSPILAEKSPFFYKLFSNVTRESKQQNVTLQIHDSEEAAVMDLLNFMYSNTLSRTTSAAVLDVLMAADKFEVMSCIRYCSRMLGLMPMTCESALLYLDLPSNILTLDAIQPLVDTAKLFLATHYRDITKFADELLNLPLAGIEAVLSSDDLQMPSEDVVFEFVLKWARIHYPKIEDRKDVLEARLGRLIRFPYMSSRKLKKVLTCNDFHPDFASNVVLEALFYKAETPYRQRSLAAQDAGTTYSRLVERAYKLRHVKVVEFALPRPRCVVYLDLKKEECAQFFPNARIYSQAFPLGEQWFFLSARCNMDQQNASHCFGLFLAVQFKGSVSLHVDYEFAARSKSTEEYISRCKGDYTFTAGKAVGYRNLFGIPWTAFIADDSHFFIKGLLHLRAELTIRQ</sequence>
<evidence type="ECO:0000313" key="6">
    <source>
        <dbReference type="EMBL" id="RZB77882.1"/>
    </source>
</evidence>
<accession>A0A445HW27</accession>
<evidence type="ECO:0000256" key="1">
    <source>
        <dbReference type="ARBA" id="ARBA00002668"/>
    </source>
</evidence>
<dbReference type="Pfam" id="PF00651">
    <property type="entry name" value="BTB"/>
    <property type="match status" value="1"/>
</dbReference>
<dbReference type="PANTHER" id="PTHR46336">
    <property type="entry name" value="OS02G0260700 PROTEIN"/>
    <property type="match status" value="1"/>
</dbReference>
<dbReference type="InterPro" id="IPR011705">
    <property type="entry name" value="BACK"/>
</dbReference>
<keyword evidence="7" id="KW-1185">Reference proteome</keyword>
<dbReference type="PROSITE" id="PS50097">
    <property type="entry name" value="BTB"/>
    <property type="match status" value="1"/>
</dbReference>
<dbReference type="SMART" id="SM00875">
    <property type="entry name" value="BACK"/>
    <property type="match status" value="1"/>
</dbReference>